<dbReference type="AlphaFoldDB" id="A0A1L1WKZ8"/>
<dbReference type="Gene3D" id="3.40.1810.10">
    <property type="entry name" value="Transcription factor, MADS-box"/>
    <property type="match status" value="1"/>
</dbReference>
<dbReference type="GO" id="GO:0046983">
    <property type="term" value="F:protein dimerization activity"/>
    <property type="evidence" value="ECO:0007669"/>
    <property type="project" value="InterPro"/>
</dbReference>
<name>A0A1L1WKZ8_9ASPA</name>
<dbReference type="GO" id="GO:0003677">
    <property type="term" value="F:DNA binding"/>
    <property type="evidence" value="ECO:0007669"/>
    <property type="project" value="InterPro"/>
</dbReference>
<dbReference type="InterPro" id="IPR036879">
    <property type="entry name" value="TF_MADSbox_sf"/>
</dbReference>
<sequence length="186" mass="20960">MKSQFFSSRSRAGYNMYFNSSRFRAGSSRAYPGSKSARNHYRAEFLLTILCGAAEIGIVVFSPAEKPFSFGHPSLDYIIKRFSGGRGKRCLEAAIVALRAGDHRRALLWEMGMEELETFQKARENRSRPKKKAPFYPIDGSESSLFPLPPLGLPSASERNVIDSLLDLSIRSLSFFLPYRETCVVF</sequence>
<gene>
    <name evidence="1" type="primary">MADS11</name>
</gene>
<reference evidence="1" key="1">
    <citation type="submission" date="2014-12" db="EMBL/GenBank/DDBJ databases">
        <title>Genome-wide analysis of the MADS-box gene family gene in Apostasia odorata.</title>
        <authorList>
            <person name="Lin C.-S."/>
            <person name="Chang W.-J."/>
            <person name="Liao D.-C."/>
            <person name="Wu F.-H."/>
            <person name="Hsu C.-T."/>
            <person name="Jin X."/>
        </authorList>
    </citation>
    <scope>NUCLEOTIDE SEQUENCE</scope>
</reference>
<dbReference type="EMBL" id="KP241081">
    <property type="protein sequence ID" value="AIZ95407.1"/>
    <property type="molecule type" value="Genomic_DNA"/>
</dbReference>
<proteinExistence type="predicted"/>
<accession>A0A1L1WKZ8</accession>
<evidence type="ECO:0000313" key="1">
    <source>
        <dbReference type="EMBL" id="AIZ95407.1"/>
    </source>
</evidence>
<organism evidence="1">
    <name type="scientific">Apostasia odorata</name>
    <dbReference type="NCBI Taxonomy" id="280455"/>
    <lineage>
        <taxon>Eukaryota</taxon>
        <taxon>Viridiplantae</taxon>
        <taxon>Streptophyta</taxon>
        <taxon>Embryophyta</taxon>
        <taxon>Tracheophyta</taxon>
        <taxon>Spermatophyta</taxon>
        <taxon>Magnoliopsida</taxon>
        <taxon>Liliopsida</taxon>
        <taxon>Asparagales</taxon>
        <taxon>Orchidaceae</taxon>
        <taxon>Apostasioideae</taxon>
        <taxon>Apostasia</taxon>
    </lineage>
</organism>
<protein>
    <submittedName>
        <fullName evidence="1">MADS11</fullName>
    </submittedName>
</protein>
<dbReference type="SUPFAM" id="SSF55455">
    <property type="entry name" value="SRF-like"/>
    <property type="match status" value="1"/>
</dbReference>